<evidence type="ECO:0000313" key="7">
    <source>
        <dbReference type="EMBL" id="RYN72163.1"/>
    </source>
</evidence>
<dbReference type="InterPro" id="IPR001279">
    <property type="entry name" value="Metallo-B-lactamas"/>
</dbReference>
<sequence>MATENISMDSDLTNTAVVTVHALSSGHFSLPEYQFVHPVSRDARRTVPSLAFLVQHYNHSTKKRTRIVFDLGLRRDVKRYAPAIQKHVETRQPMSTDPDVTKSLARGGLAPKDIDYVIYSHVHWDHIGEPRDFSTSTFVVGHGSLALLRGTSPSLRGGHSFFEHDLLPEERTIELSEPSARMLKKHDSCMAAGDINFGGSWQPHGNLPQVLDLFGDGSLLVVNAPGHLPGHINLLARTSPDHQIYMGGDACHDRRLLTGEKTIGEWNDAHGHVCCIHADRKQAEITIERIRTLEKEGVEVIFAHDIEWESDPKNKTRFFGTQEGMDD</sequence>
<dbReference type="PANTHER" id="PTHR42978">
    <property type="entry name" value="QUORUM-QUENCHING LACTONASE YTNP-RELATED-RELATED"/>
    <property type="match status" value="1"/>
</dbReference>
<keyword evidence="5" id="KW-0862">Zinc</keyword>
<evidence type="ECO:0000313" key="8">
    <source>
        <dbReference type="Proteomes" id="UP000291422"/>
    </source>
</evidence>
<feature type="domain" description="Metallo-beta-lactamase" evidence="6">
    <location>
        <begin position="48"/>
        <end position="304"/>
    </location>
</feature>
<name>A0A4Q4NAG0_ALTAL</name>
<accession>A0A4Q4NAG0</accession>
<evidence type="ECO:0000256" key="1">
    <source>
        <dbReference type="ARBA" id="ARBA00001947"/>
    </source>
</evidence>
<evidence type="ECO:0000256" key="5">
    <source>
        <dbReference type="ARBA" id="ARBA00022833"/>
    </source>
</evidence>
<evidence type="ECO:0000259" key="6">
    <source>
        <dbReference type="SMART" id="SM00849"/>
    </source>
</evidence>
<dbReference type="InterPro" id="IPR051013">
    <property type="entry name" value="MBL_superfamily_lactonases"/>
</dbReference>
<evidence type="ECO:0000256" key="3">
    <source>
        <dbReference type="ARBA" id="ARBA00022723"/>
    </source>
</evidence>
<comment type="cofactor">
    <cofactor evidence="1">
        <name>Zn(2+)</name>
        <dbReference type="ChEBI" id="CHEBI:29105"/>
    </cofactor>
</comment>
<dbReference type="Proteomes" id="UP000291422">
    <property type="component" value="Unassembled WGS sequence"/>
</dbReference>
<dbReference type="AlphaFoldDB" id="A0A4Q4NAG0"/>
<comment type="caution">
    <text evidence="7">The sequence shown here is derived from an EMBL/GenBank/DDBJ whole genome shotgun (WGS) entry which is preliminary data.</text>
</comment>
<evidence type="ECO:0000256" key="2">
    <source>
        <dbReference type="ARBA" id="ARBA00007749"/>
    </source>
</evidence>
<protein>
    <recommendedName>
        <fullName evidence="6">Metallo-beta-lactamase domain-containing protein</fullName>
    </recommendedName>
</protein>
<comment type="similarity">
    <text evidence="2">Belongs to the metallo-beta-lactamase superfamily.</text>
</comment>
<dbReference type="GO" id="GO:0016787">
    <property type="term" value="F:hydrolase activity"/>
    <property type="evidence" value="ECO:0007669"/>
    <property type="project" value="UniProtKB-KW"/>
</dbReference>
<dbReference type="InterPro" id="IPR036866">
    <property type="entry name" value="RibonucZ/Hydroxyglut_hydro"/>
</dbReference>
<dbReference type="Gene3D" id="3.60.15.10">
    <property type="entry name" value="Ribonuclease Z/Hydroxyacylglutathione hydrolase-like"/>
    <property type="match status" value="1"/>
</dbReference>
<organism evidence="7 8">
    <name type="scientific">Alternaria alternata</name>
    <name type="common">Alternaria rot fungus</name>
    <name type="synonym">Torula alternata</name>
    <dbReference type="NCBI Taxonomy" id="5599"/>
    <lineage>
        <taxon>Eukaryota</taxon>
        <taxon>Fungi</taxon>
        <taxon>Dikarya</taxon>
        <taxon>Ascomycota</taxon>
        <taxon>Pezizomycotina</taxon>
        <taxon>Dothideomycetes</taxon>
        <taxon>Pleosporomycetidae</taxon>
        <taxon>Pleosporales</taxon>
        <taxon>Pleosporineae</taxon>
        <taxon>Pleosporaceae</taxon>
        <taxon>Alternaria</taxon>
        <taxon>Alternaria sect. Alternaria</taxon>
        <taxon>Alternaria alternata complex</taxon>
    </lineage>
</organism>
<gene>
    <name evidence="7" type="ORF">AA0117_g8798</name>
</gene>
<dbReference type="Pfam" id="PF00753">
    <property type="entry name" value="Lactamase_B"/>
    <property type="match status" value="1"/>
</dbReference>
<evidence type="ECO:0000256" key="4">
    <source>
        <dbReference type="ARBA" id="ARBA00022801"/>
    </source>
</evidence>
<dbReference type="PANTHER" id="PTHR42978:SF2">
    <property type="entry name" value="102 KBASES UNSTABLE REGION: FROM 1 TO 119443"/>
    <property type="match status" value="1"/>
</dbReference>
<dbReference type="CDD" id="cd07730">
    <property type="entry name" value="metallo-hydrolase-like_MBL-fold"/>
    <property type="match status" value="1"/>
</dbReference>
<dbReference type="VEuPathDB" id="FungiDB:CC77DRAFT_1037492"/>
<keyword evidence="3" id="KW-0479">Metal-binding</keyword>
<dbReference type="SUPFAM" id="SSF56281">
    <property type="entry name" value="Metallo-hydrolase/oxidoreductase"/>
    <property type="match status" value="1"/>
</dbReference>
<proteinExistence type="inferred from homology"/>
<reference evidence="8" key="1">
    <citation type="journal article" date="2019" name="bioRxiv">
        <title>Genomics, evolutionary history and diagnostics of the Alternaria alternata species group including apple and Asian pear pathotypes.</title>
        <authorList>
            <person name="Armitage A.D."/>
            <person name="Cockerton H.M."/>
            <person name="Sreenivasaprasad S."/>
            <person name="Woodhall J.W."/>
            <person name="Lane C.R."/>
            <person name="Harrison R.J."/>
            <person name="Clarkson J.P."/>
        </authorList>
    </citation>
    <scope>NUCLEOTIDE SEQUENCE [LARGE SCALE GENOMIC DNA]</scope>
    <source>
        <strain evidence="8">FERA 1177</strain>
    </source>
</reference>
<dbReference type="GO" id="GO:0046872">
    <property type="term" value="F:metal ion binding"/>
    <property type="evidence" value="ECO:0007669"/>
    <property type="project" value="UniProtKB-KW"/>
</dbReference>
<dbReference type="SMART" id="SM00849">
    <property type="entry name" value="Lactamase_B"/>
    <property type="match status" value="1"/>
</dbReference>
<dbReference type="EMBL" id="PDXD01000027">
    <property type="protein sequence ID" value="RYN72163.1"/>
    <property type="molecule type" value="Genomic_DNA"/>
</dbReference>
<keyword evidence="4" id="KW-0378">Hydrolase</keyword>